<sequence>MPTPYTEDCISLTGVFHEPIGYPIYTDHNLLMPHAHAFGMDAKELMLALFNQGNYIYLQPEVYELLQGDDHAFIPPDDYAQDLGDLYEEDEPQLEDRARVKIKSGALEYRFIYSEPSIARSPIFLRHPITGIVTKHEHPYPAFPRIKFRSADPAILTSKAASKEILWGSLFSQTNITSEPLERCYWLMKYASMKRDRGCFSEHQSLSPISQPPQITHSSLPSVCSPVFQMSPGRRQCEAEAREHAWTRDSERRMNLSGSSSRIDSESPSPFSDRPKPIPRRRRKSVAPRPSPRRNPSRAAKTKSSDANAALFTRRRRRIV</sequence>
<feature type="compositionally biased region" description="Low complexity" evidence="1">
    <location>
        <begin position="257"/>
        <end position="272"/>
    </location>
</feature>
<accession>A0A0D7AZ79</accession>
<feature type="region of interest" description="Disordered" evidence="1">
    <location>
        <begin position="241"/>
        <end position="320"/>
    </location>
</feature>
<proteinExistence type="predicted"/>
<organism evidence="2 3">
    <name type="scientific">Cylindrobasidium torrendii FP15055 ss-10</name>
    <dbReference type="NCBI Taxonomy" id="1314674"/>
    <lineage>
        <taxon>Eukaryota</taxon>
        <taxon>Fungi</taxon>
        <taxon>Dikarya</taxon>
        <taxon>Basidiomycota</taxon>
        <taxon>Agaricomycotina</taxon>
        <taxon>Agaricomycetes</taxon>
        <taxon>Agaricomycetidae</taxon>
        <taxon>Agaricales</taxon>
        <taxon>Marasmiineae</taxon>
        <taxon>Physalacriaceae</taxon>
        <taxon>Cylindrobasidium</taxon>
    </lineage>
</organism>
<evidence type="ECO:0000313" key="2">
    <source>
        <dbReference type="EMBL" id="KIY63184.1"/>
    </source>
</evidence>
<protein>
    <submittedName>
        <fullName evidence="2">Uncharacterized protein</fullName>
    </submittedName>
</protein>
<gene>
    <name evidence="2" type="ORF">CYLTODRAFT_458351</name>
</gene>
<dbReference type="Proteomes" id="UP000054007">
    <property type="component" value="Unassembled WGS sequence"/>
</dbReference>
<dbReference type="AlphaFoldDB" id="A0A0D7AZ79"/>
<reference evidence="2 3" key="1">
    <citation type="journal article" date="2015" name="Fungal Genet. Biol.">
        <title>Evolution of novel wood decay mechanisms in Agaricales revealed by the genome sequences of Fistulina hepatica and Cylindrobasidium torrendii.</title>
        <authorList>
            <person name="Floudas D."/>
            <person name="Held B.W."/>
            <person name="Riley R."/>
            <person name="Nagy L.G."/>
            <person name="Koehler G."/>
            <person name="Ransdell A.S."/>
            <person name="Younus H."/>
            <person name="Chow J."/>
            <person name="Chiniquy J."/>
            <person name="Lipzen A."/>
            <person name="Tritt A."/>
            <person name="Sun H."/>
            <person name="Haridas S."/>
            <person name="LaButti K."/>
            <person name="Ohm R.A."/>
            <person name="Kues U."/>
            <person name="Blanchette R.A."/>
            <person name="Grigoriev I.V."/>
            <person name="Minto R.E."/>
            <person name="Hibbett D.S."/>
        </authorList>
    </citation>
    <scope>NUCLEOTIDE SEQUENCE [LARGE SCALE GENOMIC DNA]</scope>
    <source>
        <strain evidence="2 3">FP15055 ss-10</strain>
    </source>
</reference>
<feature type="compositionally biased region" description="Basic residues" evidence="1">
    <location>
        <begin position="277"/>
        <end position="296"/>
    </location>
</feature>
<dbReference type="EMBL" id="KN880715">
    <property type="protein sequence ID" value="KIY63184.1"/>
    <property type="molecule type" value="Genomic_DNA"/>
</dbReference>
<evidence type="ECO:0000313" key="3">
    <source>
        <dbReference type="Proteomes" id="UP000054007"/>
    </source>
</evidence>
<keyword evidence="3" id="KW-1185">Reference proteome</keyword>
<feature type="compositionally biased region" description="Basic and acidic residues" evidence="1">
    <location>
        <begin position="241"/>
        <end position="254"/>
    </location>
</feature>
<name>A0A0D7AZ79_9AGAR</name>
<evidence type="ECO:0000256" key="1">
    <source>
        <dbReference type="SAM" id="MobiDB-lite"/>
    </source>
</evidence>